<accession>B9XF41</accession>
<comment type="caution">
    <text evidence="1">The sequence shown here is derived from an EMBL/GenBank/DDBJ whole genome shotgun (WGS) entry which is preliminary data.</text>
</comment>
<dbReference type="EMBL" id="ABOX02000009">
    <property type="protein sequence ID" value="EEF61539.1"/>
    <property type="molecule type" value="Genomic_DNA"/>
</dbReference>
<proteinExistence type="predicted"/>
<dbReference type="STRING" id="320771.Cflav_PD4217"/>
<evidence type="ECO:0000313" key="2">
    <source>
        <dbReference type="Proteomes" id="UP000003688"/>
    </source>
</evidence>
<dbReference type="AlphaFoldDB" id="B9XF41"/>
<dbReference type="Proteomes" id="UP000003688">
    <property type="component" value="Unassembled WGS sequence"/>
</dbReference>
<reference evidence="1 2" key="1">
    <citation type="journal article" date="2011" name="J. Bacteriol.">
        <title>Genome sequence of 'Pedosphaera parvula' Ellin514, an aerobic Verrucomicrobial isolate from pasture soil.</title>
        <authorList>
            <person name="Kant R."/>
            <person name="van Passel M.W."/>
            <person name="Sangwan P."/>
            <person name="Palva A."/>
            <person name="Lucas S."/>
            <person name="Copeland A."/>
            <person name="Lapidus A."/>
            <person name="Glavina Del Rio T."/>
            <person name="Dalin E."/>
            <person name="Tice H."/>
            <person name="Bruce D."/>
            <person name="Goodwin L."/>
            <person name="Pitluck S."/>
            <person name="Chertkov O."/>
            <person name="Larimer F.W."/>
            <person name="Land M.L."/>
            <person name="Hauser L."/>
            <person name="Brettin T.S."/>
            <person name="Detter J.C."/>
            <person name="Han S."/>
            <person name="de Vos W.M."/>
            <person name="Janssen P.H."/>
            <person name="Smidt H."/>
        </authorList>
    </citation>
    <scope>NUCLEOTIDE SEQUENCE [LARGE SCALE GENOMIC DNA]</scope>
    <source>
        <strain evidence="1 2">Ellin514</strain>
    </source>
</reference>
<evidence type="ECO:0000313" key="1">
    <source>
        <dbReference type="EMBL" id="EEF61539.1"/>
    </source>
</evidence>
<organism evidence="1 2">
    <name type="scientific">Pedosphaera parvula (strain Ellin514)</name>
    <dbReference type="NCBI Taxonomy" id="320771"/>
    <lineage>
        <taxon>Bacteria</taxon>
        <taxon>Pseudomonadati</taxon>
        <taxon>Verrucomicrobiota</taxon>
        <taxon>Pedosphaerae</taxon>
        <taxon>Pedosphaerales</taxon>
        <taxon>Pedosphaeraceae</taxon>
        <taxon>Pedosphaera</taxon>
    </lineage>
</organism>
<protein>
    <submittedName>
        <fullName evidence="1">Uncharacterized protein</fullName>
    </submittedName>
</protein>
<keyword evidence="2" id="KW-1185">Reference proteome</keyword>
<gene>
    <name evidence="1" type="ORF">Cflav_PD4217</name>
</gene>
<sequence>MGEALTEGLEIVRNLQTSSGRTGIPEGGGTGLIPHPKSDDYLLAGLRFRRFITDAEFSQAWSLFFRLFTNCMNKFQPARVS</sequence>
<name>B9XF41_PEDPL</name>